<comment type="similarity">
    <text evidence="1">Belongs to the CbxX/CfxQ family.</text>
</comment>
<dbReference type="Gene3D" id="3.40.50.300">
    <property type="entry name" value="P-loop containing nucleotide triphosphate hydrolases"/>
    <property type="match status" value="1"/>
</dbReference>
<dbReference type="InterPro" id="IPR039448">
    <property type="entry name" value="Beta_helix"/>
</dbReference>
<protein>
    <submittedName>
        <fullName evidence="6">Right-handed parallel beta-helix repeat-containing protein</fullName>
    </submittedName>
</protein>
<dbReference type="Gene3D" id="2.160.20.20">
    <property type="match status" value="1"/>
</dbReference>
<gene>
    <name evidence="6" type="ORF">GCM10022254_41530</name>
</gene>
<dbReference type="Pfam" id="PF13229">
    <property type="entry name" value="Beta_helix"/>
    <property type="match status" value="2"/>
</dbReference>
<dbReference type="Pfam" id="PF00004">
    <property type="entry name" value="AAA"/>
    <property type="match status" value="1"/>
</dbReference>
<dbReference type="Pfam" id="PF17866">
    <property type="entry name" value="AAA_lid_6"/>
    <property type="match status" value="1"/>
</dbReference>
<organism evidence="6 7">
    <name type="scientific">Actinomadura meridiana</name>
    <dbReference type="NCBI Taxonomy" id="559626"/>
    <lineage>
        <taxon>Bacteria</taxon>
        <taxon>Bacillati</taxon>
        <taxon>Actinomycetota</taxon>
        <taxon>Actinomycetes</taxon>
        <taxon>Streptosporangiales</taxon>
        <taxon>Thermomonosporaceae</taxon>
        <taxon>Actinomadura</taxon>
    </lineage>
</organism>
<evidence type="ECO:0000313" key="7">
    <source>
        <dbReference type="Proteomes" id="UP001501710"/>
    </source>
</evidence>
<dbReference type="Gene3D" id="2.160.20.10">
    <property type="entry name" value="Single-stranded right-handed beta-helix, Pectin lyase-like"/>
    <property type="match status" value="2"/>
</dbReference>
<dbReference type="CDD" id="cd00009">
    <property type="entry name" value="AAA"/>
    <property type="match status" value="1"/>
</dbReference>
<accession>A0ABP8C7I5</accession>
<dbReference type="InterPro" id="IPR012334">
    <property type="entry name" value="Pectin_lyas_fold"/>
</dbReference>
<comment type="caution">
    <text evidence="6">The sequence shown here is derived from an EMBL/GenBank/DDBJ whole genome shotgun (WGS) entry which is preliminary data.</text>
</comment>
<dbReference type="InterPro" id="IPR006626">
    <property type="entry name" value="PbH1"/>
</dbReference>
<dbReference type="PANTHER" id="PTHR43392:SF2">
    <property type="entry name" value="AAA-TYPE ATPASE FAMILY PROTEIN _ ANKYRIN REPEAT FAMILY PROTEIN"/>
    <property type="match status" value="1"/>
</dbReference>
<dbReference type="InterPro" id="IPR000641">
    <property type="entry name" value="CbxX/CfxQ"/>
</dbReference>
<feature type="region of interest" description="Disordered" evidence="4">
    <location>
        <begin position="526"/>
        <end position="587"/>
    </location>
</feature>
<dbReference type="SMART" id="SM00382">
    <property type="entry name" value="AAA"/>
    <property type="match status" value="1"/>
</dbReference>
<evidence type="ECO:0000256" key="1">
    <source>
        <dbReference type="ARBA" id="ARBA00010378"/>
    </source>
</evidence>
<evidence type="ECO:0000256" key="3">
    <source>
        <dbReference type="ARBA" id="ARBA00022840"/>
    </source>
</evidence>
<dbReference type="SMART" id="SM00710">
    <property type="entry name" value="PbH1"/>
    <property type="match status" value="11"/>
</dbReference>
<reference evidence="7" key="1">
    <citation type="journal article" date="2019" name="Int. J. Syst. Evol. Microbiol.">
        <title>The Global Catalogue of Microorganisms (GCM) 10K type strain sequencing project: providing services to taxonomists for standard genome sequencing and annotation.</title>
        <authorList>
            <consortium name="The Broad Institute Genomics Platform"/>
            <consortium name="The Broad Institute Genome Sequencing Center for Infectious Disease"/>
            <person name="Wu L."/>
            <person name="Ma J."/>
        </authorList>
    </citation>
    <scope>NUCLEOTIDE SEQUENCE [LARGE SCALE GENOMIC DNA]</scope>
    <source>
        <strain evidence="7">JCM 17440</strain>
    </source>
</reference>
<evidence type="ECO:0000256" key="4">
    <source>
        <dbReference type="SAM" id="MobiDB-lite"/>
    </source>
</evidence>
<feature type="domain" description="AAA+ ATPase" evidence="5">
    <location>
        <begin position="634"/>
        <end position="773"/>
    </location>
</feature>
<dbReference type="InterPro" id="IPR050773">
    <property type="entry name" value="CbxX/CfxQ_RuBisCO_ESX"/>
</dbReference>
<feature type="compositionally biased region" description="Low complexity" evidence="4">
    <location>
        <begin position="562"/>
        <end position="581"/>
    </location>
</feature>
<dbReference type="InterPro" id="IPR011050">
    <property type="entry name" value="Pectin_lyase_fold/virulence"/>
</dbReference>
<evidence type="ECO:0000259" key="5">
    <source>
        <dbReference type="SMART" id="SM00382"/>
    </source>
</evidence>
<dbReference type="InterPro" id="IPR003959">
    <property type="entry name" value="ATPase_AAA_core"/>
</dbReference>
<dbReference type="InterPro" id="IPR027417">
    <property type="entry name" value="P-loop_NTPase"/>
</dbReference>
<dbReference type="RefSeq" id="WP_344899069.1">
    <property type="nucleotide sequence ID" value="NZ_BAABAS010000012.1"/>
</dbReference>
<evidence type="ECO:0000256" key="2">
    <source>
        <dbReference type="ARBA" id="ARBA00022741"/>
    </source>
</evidence>
<dbReference type="Proteomes" id="UP001501710">
    <property type="component" value="Unassembled WGS sequence"/>
</dbReference>
<dbReference type="SUPFAM" id="SSF52540">
    <property type="entry name" value="P-loop containing nucleoside triphosphate hydrolases"/>
    <property type="match status" value="1"/>
</dbReference>
<dbReference type="PRINTS" id="PR00819">
    <property type="entry name" value="CBXCFQXSUPER"/>
</dbReference>
<keyword evidence="2" id="KW-0547">Nucleotide-binding</keyword>
<dbReference type="InterPro" id="IPR012332">
    <property type="entry name" value="Autotransporter_pectin_lyase_C"/>
</dbReference>
<feature type="compositionally biased region" description="Pro residues" evidence="4">
    <location>
        <begin position="551"/>
        <end position="561"/>
    </location>
</feature>
<evidence type="ECO:0000313" key="6">
    <source>
        <dbReference type="EMBL" id="GAA4235077.1"/>
    </source>
</evidence>
<keyword evidence="7" id="KW-1185">Reference proteome</keyword>
<proteinExistence type="inferred from homology"/>
<dbReference type="SUPFAM" id="SSF51126">
    <property type="entry name" value="Pectin lyase-like"/>
    <property type="match status" value="2"/>
</dbReference>
<dbReference type="InterPro" id="IPR041627">
    <property type="entry name" value="AAA_lid_6"/>
</dbReference>
<dbReference type="InterPro" id="IPR003593">
    <property type="entry name" value="AAA+_ATPase"/>
</dbReference>
<name>A0ABP8C7I5_9ACTN</name>
<keyword evidence="3" id="KW-0067">ATP-binding</keyword>
<dbReference type="EMBL" id="BAABAS010000012">
    <property type="protein sequence ID" value="GAA4235077.1"/>
    <property type="molecule type" value="Genomic_DNA"/>
</dbReference>
<dbReference type="Gene3D" id="1.10.8.60">
    <property type="match status" value="1"/>
</dbReference>
<sequence length="855" mass="87654">MSGPVHVVAAKGRGAHRSIAAAVRAARPGDRVLVTPGEYRESLTVDRPVVLVSELGPDSVVLSPGADAAPALTVTARNCVVRGLTVRGSGASPPAVRVVGAAALALHDCAVSGGAVEVRGGEPAEQDAPPPDGDPTEPALLLERCVVADITGTAVHLSGGARARVEDTRIESVDGTAILLTGGARFAAERLRMRGVTGHGMRAGGRSALAIADCRIRDVGAGGLLVEDQATLVATDTRITASGAVGVHLTGAAAADLAECRVVGPVASGLAVRGEARLTATGCAVTDAGANGVLALGSAVAELTECKIAGTAFSAVHVAGEAAVRLLECRIADSAEHGLHVIGTARAELAECTVTGAAMSGLHAAEDAVFTAYGCRVVDARTGVHAESSEETELGHSTVLRAGQVGVQVAEGGAARLAHVRVAEAGAAGIVVAAGAAAHVEGGSVERSAGSGIVVWTGAEPHVSGTLVEASTKNGVYIAEGGGGTFTSCEIAASGFPALHVARDAAPNFRRCRIRDCAEDLSADEGARPVFDGCSSHDVKRSTIPDAGPGAGPPTGPPPGVPTERTPSTPPSTLALAGAGDLAEEPPEETLEDLLDELNSLVGLAEVKRSVGALVKLMQTVRRREDAGLPAPPLSRHLVFAGNPGTGKTTVARLYGRLLKALGLLRRGHLIEVDRSTLVGEYVGHTGPRTAAAFNLALGGVLFIDEAYSLAPFHAGNDFGAEAVATLVKLMEDNRDDVVVIAAGYPAEMGRFIASNPGLESRFTRTLRFVDYDAEELVSIVEFHAREHRYELTAEARTRLTAFFDAMPRGEGFGNGRSARQAFQEMTERQAERVAEMDGALPEDLIALEAEDIPR</sequence>
<dbReference type="PANTHER" id="PTHR43392">
    <property type="entry name" value="AAA-TYPE ATPASE FAMILY PROTEIN / ANKYRIN REPEAT FAMILY PROTEIN"/>
    <property type="match status" value="1"/>
</dbReference>